<keyword evidence="5 7" id="KW-1133">Transmembrane helix</keyword>
<reference evidence="8 9" key="1">
    <citation type="submission" date="2019-03" db="EMBL/GenBank/DDBJ databases">
        <title>Genomic Encyclopedia of Type Strains, Phase IV (KMG-IV): sequencing the most valuable type-strain genomes for metagenomic binning, comparative biology and taxonomic classification.</title>
        <authorList>
            <person name="Goeker M."/>
        </authorList>
    </citation>
    <scope>NUCLEOTIDE SEQUENCE [LARGE SCALE GENOMIC DNA]</scope>
    <source>
        <strain evidence="8 9">DSM 100013</strain>
    </source>
</reference>
<gene>
    <name evidence="8" type="ORF">EDD79_10416</name>
</gene>
<evidence type="ECO:0000256" key="3">
    <source>
        <dbReference type="ARBA" id="ARBA00022475"/>
    </source>
</evidence>
<dbReference type="AlphaFoldDB" id="A0A4R2TTH0"/>
<evidence type="ECO:0000256" key="5">
    <source>
        <dbReference type="ARBA" id="ARBA00022989"/>
    </source>
</evidence>
<dbReference type="PANTHER" id="PTHR30250:SF10">
    <property type="entry name" value="LIPOPOLYSACCHARIDE BIOSYNTHESIS PROTEIN WZXC"/>
    <property type="match status" value="1"/>
</dbReference>
<keyword evidence="6 7" id="KW-0472">Membrane</keyword>
<keyword evidence="9" id="KW-1185">Reference proteome</keyword>
<accession>A0A4R2TTH0</accession>
<feature type="transmembrane region" description="Helical" evidence="7">
    <location>
        <begin position="88"/>
        <end position="107"/>
    </location>
</feature>
<feature type="transmembrane region" description="Helical" evidence="7">
    <location>
        <begin position="154"/>
        <end position="172"/>
    </location>
</feature>
<evidence type="ECO:0000256" key="7">
    <source>
        <dbReference type="SAM" id="Phobius"/>
    </source>
</evidence>
<feature type="transmembrane region" description="Helical" evidence="7">
    <location>
        <begin position="363"/>
        <end position="385"/>
    </location>
</feature>
<feature type="transmembrane region" description="Helical" evidence="7">
    <location>
        <begin position="262"/>
        <end position="280"/>
    </location>
</feature>
<keyword evidence="3" id="KW-1003">Cell membrane</keyword>
<feature type="transmembrane region" description="Helical" evidence="7">
    <location>
        <begin position="219"/>
        <end position="242"/>
    </location>
</feature>
<sequence>MKISNGDYTKVAITAAKWSTASEIVAKLVSPLTNMILARIMSPEIFGVIATITMITSFADVFIDTGFQRFLVQHNFNSKDELYKNSNVAFYTNIILSILLWGIISLFNNELASILGVSGIGAAIIVACAQLPITSFSSIQMALFRRNFDFRILFIVRVISIIIPIFVTIPLALMGKSYWSIICGTLIMHFISAIVLTIKSEWKPKLFYNFNILKNMFTFTIWSIVESISIWLTTWVDAFIIASVLNDYYLGIYKTSTTMVNSIMALITATIVPVLFSTLSRLQDDKTKFNETFFLVQRVVAIIVFPLGVGIFLYSDLATNILLGSQWAEASNVIGTWALTSSIVIVFSYFCSEVYRSKGKPKLSFISQILHLIILIPACIISSKFGFWTLVYIRSWIRLQSTLVHFILMKKFIQFPIMNSFSNVMPSVVSTSIMFFVGNYLIQISDSLTWSLVSILICIIVYILVLLRFKLVKTDIKNFLTYR</sequence>
<dbReference type="RefSeq" id="WP_132849370.1">
    <property type="nucleotide sequence ID" value="NZ_CP058648.1"/>
</dbReference>
<feature type="transmembrane region" description="Helical" evidence="7">
    <location>
        <begin position="391"/>
        <end position="409"/>
    </location>
</feature>
<evidence type="ECO:0000313" key="9">
    <source>
        <dbReference type="Proteomes" id="UP000295504"/>
    </source>
</evidence>
<name>A0A4R2TTH0_9FIRM</name>
<dbReference type="InterPro" id="IPR050833">
    <property type="entry name" value="Poly_Biosynth_Transport"/>
</dbReference>
<organism evidence="8 9">
    <name type="scientific">Serpentinicella alkaliphila</name>
    <dbReference type="NCBI Taxonomy" id="1734049"/>
    <lineage>
        <taxon>Bacteria</taxon>
        <taxon>Bacillati</taxon>
        <taxon>Bacillota</taxon>
        <taxon>Clostridia</taxon>
        <taxon>Peptostreptococcales</taxon>
        <taxon>Natronincolaceae</taxon>
        <taxon>Serpentinicella</taxon>
    </lineage>
</organism>
<dbReference type="CDD" id="cd13127">
    <property type="entry name" value="MATE_tuaB_like"/>
    <property type="match status" value="1"/>
</dbReference>
<feature type="transmembrane region" description="Helical" evidence="7">
    <location>
        <begin position="178"/>
        <end position="198"/>
    </location>
</feature>
<dbReference type="Proteomes" id="UP000295504">
    <property type="component" value="Unassembled WGS sequence"/>
</dbReference>
<evidence type="ECO:0000256" key="4">
    <source>
        <dbReference type="ARBA" id="ARBA00022692"/>
    </source>
</evidence>
<keyword evidence="4 7" id="KW-0812">Transmembrane</keyword>
<comment type="caution">
    <text evidence="8">The sequence shown here is derived from an EMBL/GenBank/DDBJ whole genome shotgun (WGS) entry which is preliminary data.</text>
</comment>
<comment type="subcellular location">
    <subcellularLocation>
        <location evidence="1">Cell membrane</location>
        <topology evidence="1">Multi-pass membrane protein</topology>
    </subcellularLocation>
</comment>
<feature type="transmembrane region" description="Helical" evidence="7">
    <location>
        <begin position="292"/>
        <end position="314"/>
    </location>
</feature>
<feature type="transmembrane region" description="Helical" evidence="7">
    <location>
        <begin position="45"/>
        <end position="67"/>
    </location>
</feature>
<feature type="transmembrane region" description="Helical" evidence="7">
    <location>
        <begin position="421"/>
        <end position="442"/>
    </location>
</feature>
<dbReference type="OrthoDB" id="9770347at2"/>
<dbReference type="PANTHER" id="PTHR30250">
    <property type="entry name" value="PST FAMILY PREDICTED COLANIC ACID TRANSPORTER"/>
    <property type="match status" value="1"/>
</dbReference>
<evidence type="ECO:0000256" key="6">
    <source>
        <dbReference type="ARBA" id="ARBA00023136"/>
    </source>
</evidence>
<dbReference type="GO" id="GO:0005886">
    <property type="term" value="C:plasma membrane"/>
    <property type="evidence" value="ECO:0007669"/>
    <property type="project" value="UniProtKB-SubCell"/>
</dbReference>
<evidence type="ECO:0000256" key="1">
    <source>
        <dbReference type="ARBA" id="ARBA00004651"/>
    </source>
</evidence>
<feature type="transmembrane region" description="Helical" evidence="7">
    <location>
        <begin position="113"/>
        <end position="133"/>
    </location>
</feature>
<proteinExistence type="inferred from homology"/>
<dbReference type="Pfam" id="PF13440">
    <property type="entry name" value="Polysacc_synt_3"/>
    <property type="match status" value="1"/>
</dbReference>
<feature type="transmembrane region" description="Helical" evidence="7">
    <location>
        <begin position="448"/>
        <end position="467"/>
    </location>
</feature>
<evidence type="ECO:0000313" key="8">
    <source>
        <dbReference type="EMBL" id="TCP98402.1"/>
    </source>
</evidence>
<dbReference type="EMBL" id="SLYC01000041">
    <property type="protein sequence ID" value="TCP98402.1"/>
    <property type="molecule type" value="Genomic_DNA"/>
</dbReference>
<protein>
    <submittedName>
        <fullName evidence="8">PST family polysaccharide transporter</fullName>
    </submittedName>
</protein>
<comment type="similarity">
    <text evidence="2">Belongs to the polysaccharide synthase family.</text>
</comment>
<feature type="transmembrane region" description="Helical" evidence="7">
    <location>
        <begin position="334"/>
        <end position="351"/>
    </location>
</feature>
<evidence type="ECO:0000256" key="2">
    <source>
        <dbReference type="ARBA" id="ARBA00007430"/>
    </source>
</evidence>